<evidence type="ECO:0000313" key="4">
    <source>
        <dbReference type="Proteomes" id="UP000184330"/>
    </source>
</evidence>
<dbReference type="AlphaFoldDB" id="A0A1L7XHW1"/>
<dbReference type="OrthoDB" id="10619449at2759"/>
<keyword evidence="2" id="KW-1133">Transmembrane helix</keyword>
<reference evidence="3 4" key="1">
    <citation type="submission" date="2016-03" db="EMBL/GenBank/DDBJ databases">
        <authorList>
            <person name="Ploux O."/>
        </authorList>
    </citation>
    <scope>NUCLEOTIDE SEQUENCE [LARGE SCALE GENOMIC DNA]</scope>
    <source>
        <strain evidence="3 4">UAMH 11012</strain>
    </source>
</reference>
<feature type="transmembrane region" description="Helical" evidence="2">
    <location>
        <begin position="39"/>
        <end position="57"/>
    </location>
</feature>
<feature type="transmembrane region" description="Helical" evidence="2">
    <location>
        <begin position="78"/>
        <end position="99"/>
    </location>
</feature>
<name>A0A1L7XHW1_9HELO</name>
<sequence length="410" mass="45270">MASQQSFLIVIQLLLRAASIALSVAAIGVGLSVSAQSSIPWIMVFVAASVALLTSSIEFRPHLLQSCRFPRSSRLPPWVFIITGITAIGLVVYVVWGLVNYQGSGGKWENEKVAEVWVLVALGRSFGVVPGQNVNSGNVPADVPPKIKKTPPVAEQSNVPARLDNQLSFSFVPTSPTVSTKITARPFRLIWKRICQNSHLKRLKHTATKTNHPQQKLSTDTDTDTYGEEGFGKEGIAESEEGELGCGELLQLLRQNSFYTFDGHQTTRSSPLPPTYDRQFTPEATRVPTQDEVKCFRATFLKTKNNEIFVRNAAADYHNRTDIDPSSLLEDSHEKGPFGEYVDWEIHNDHTRHSPLHTPYPTQFEAVDLGSRLEQDHHLLVLSAGCSALEMGGAGGAAIEYDLFRCSRED</sequence>
<dbReference type="Proteomes" id="UP000184330">
    <property type="component" value="Unassembled WGS sequence"/>
</dbReference>
<evidence type="ECO:0000313" key="3">
    <source>
        <dbReference type="EMBL" id="CZR64630.1"/>
    </source>
</evidence>
<feature type="compositionally biased region" description="Polar residues" evidence="1">
    <location>
        <begin position="208"/>
        <end position="218"/>
    </location>
</feature>
<dbReference type="EMBL" id="FJOG01000027">
    <property type="protein sequence ID" value="CZR64630.1"/>
    <property type="molecule type" value="Genomic_DNA"/>
</dbReference>
<evidence type="ECO:0000256" key="2">
    <source>
        <dbReference type="SAM" id="Phobius"/>
    </source>
</evidence>
<keyword evidence="2" id="KW-0472">Membrane</keyword>
<evidence type="ECO:0000256" key="1">
    <source>
        <dbReference type="SAM" id="MobiDB-lite"/>
    </source>
</evidence>
<gene>
    <name evidence="3" type="ORF">PAC_14528</name>
</gene>
<accession>A0A1L7XHW1</accession>
<proteinExistence type="predicted"/>
<organism evidence="3 4">
    <name type="scientific">Phialocephala subalpina</name>
    <dbReference type="NCBI Taxonomy" id="576137"/>
    <lineage>
        <taxon>Eukaryota</taxon>
        <taxon>Fungi</taxon>
        <taxon>Dikarya</taxon>
        <taxon>Ascomycota</taxon>
        <taxon>Pezizomycotina</taxon>
        <taxon>Leotiomycetes</taxon>
        <taxon>Helotiales</taxon>
        <taxon>Mollisiaceae</taxon>
        <taxon>Phialocephala</taxon>
        <taxon>Phialocephala fortinii species complex</taxon>
    </lineage>
</organism>
<feature type="region of interest" description="Disordered" evidence="1">
    <location>
        <begin position="137"/>
        <end position="157"/>
    </location>
</feature>
<keyword evidence="2" id="KW-0812">Transmembrane</keyword>
<feature type="region of interest" description="Disordered" evidence="1">
    <location>
        <begin position="206"/>
        <end position="226"/>
    </location>
</feature>
<keyword evidence="4" id="KW-1185">Reference proteome</keyword>
<protein>
    <submittedName>
        <fullName evidence="3">Uncharacterized protein</fullName>
    </submittedName>
</protein>